<accession>A0A2U1JDF9</accession>
<evidence type="ECO:0000256" key="6">
    <source>
        <dbReference type="ARBA" id="ARBA00023242"/>
    </source>
</evidence>
<dbReference type="GO" id="GO:1904874">
    <property type="term" value="P:positive regulation of telomerase RNA localization to Cajal body"/>
    <property type="evidence" value="ECO:0007669"/>
    <property type="project" value="TreeGrafter"/>
</dbReference>
<evidence type="ECO:0000256" key="7">
    <source>
        <dbReference type="ARBA" id="ARBA00023274"/>
    </source>
</evidence>
<dbReference type="GO" id="GO:0030515">
    <property type="term" value="F:snoRNA binding"/>
    <property type="evidence" value="ECO:0007669"/>
    <property type="project" value="InterPro"/>
</dbReference>
<proteinExistence type="inferred from homology"/>
<dbReference type="GO" id="GO:0031120">
    <property type="term" value="P:snRNA pseudouridine synthesis"/>
    <property type="evidence" value="ECO:0007669"/>
    <property type="project" value="TreeGrafter"/>
</dbReference>
<gene>
    <name evidence="11" type="ORF">BB558_000804</name>
</gene>
<comment type="subcellular location">
    <subcellularLocation>
        <location evidence="1">Nucleus</location>
        <location evidence="1">Nucleolus</location>
    </subcellularLocation>
</comment>
<dbReference type="Gene3D" id="2.20.28.40">
    <property type="entry name" value="H/ACA ribonucleoprotein complex, subunit Nop10"/>
    <property type="match status" value="1"/>
</dbReference>
<dbReference type="GO" id="GO:0070034">
    <property type="term" value="F:telomerase RNA binding"/>
    <property type="evidence" value="ECO:0007669"/>
    <property type="project" value="TreeGrafter"/>
</dbReference>
<evidence type="ECO:0000256" key="9">
    <source>
        <dbReference type="ARBA" id="ARBA00031779"/>
    </source>
</evidence>
<keyword evidence="5" id="KW-0698">rRNA processing</keyword>
<dbReference type="SUPFAM" id="SSF144210">
    <property type="entry name" value="Nop10-like SnoRNP"/>
    <property type="match status" value="1"/>
</dbReference>
<dbReference type="PANTHER" id="PTHR13305:SF0">
    <property type="entry name" value="H_ACA RIBONUCLEOPROTEIN COMPLEX SUBUNIT 3"/>
    <property type="match status" value="1"/>
</dbReference>
<keyword evidence="12" id="KW-1185">Reference proteome</keyword>
<name>A0A2U1JDF9_SMIAN</name>
<dbReference type="Pfam" id="PF04135">
    <property type="entry name" value="Nop10p"/>
    <property type="match status" value="1"/>
</dbReference>
<evidence type="ECO:0000256" key="2">
    <source>
        <dbReference type="ARBA" id="ARBA00009462"/>
    </source>
</evidence>
<organism evidence="11 12">
    <name type="scientific">Smittium angustum</name>
    <dbReference type="NCBI Taxonomy" id="133377"/>
    <lineage>
        <taxon>Eukaryota</taxon>
        <taxon>Fungi</taxon>
        <taxon>Fungi incertae sedis</taxon>
        <taxon>Zoopagomycota</taxon>
        <taxon>Kickxellomycotina</taxon>
        <taxon>Harpellomycetes</taxon>
        <taxon>Harpellales</taxon>
        <taxon>Legeriomycetaceae</taxon>
        <taxon>Smittium</taxon>
    </lineage>
</organism>
<evidence type="ECO:0000313" key="11">
    <source>
        <dbReference type="EMBL" id="PWA03039.1"/>
    </source>
</evidence>
<dbReference type="Proteomes" id="UP000245591">
    <property type="component" value="Unassembled WGS sequence"/>
</dbReference>
<evidence type="ECO:0000256" key="10">
    <source>
        <dbReference type="ARBA" id="ARBA00032266"/>
    </source>
</evidence>
<dbReference type="PANTHER" id="PTHR13305">
    <property type="entry name" value="RIBOSOME BIOGENESIS PROTEIN NOP10"/>
    <property type="match status" value="1"/>
</dbReference>
<sequence>MHLMYHLNSEGKRVYTLKKTTESGVATKSAHPARFSPDDKYSRHRLTLKKRFGLLKTQEPEIKC</sequence>
<evidence type="ECO:0000256" key="3">
    <source>
        <dbReference type="ARBA" id="ARBA00021838"/>
    </source>
</evidence>
<keyword evidence="7" id="KW-0687">Ribonucleoprotein</keyword>
<dbReference type="GO" id="GO:0031429">
    <property type="term" value="C:box H/ACA snoRNP complex"/>
    <property type="evidence" value="ECO:0007669"/>
    <property type="project" value="TreeGrafter"/>
</dbReference>
<dbReference type="InterPro" id="IPR036756">
    <property type="entry name" value="H/ACA_rnp_Nop10_sf"/>
</dbReference>
<evidence type="ECO:0000256" key="5">
    <source>
        <dbReference type="ARBA" id="ARBA00022552"/>
    </source>
</evidence>
<reference evidence="11 12" key="1">
    <citation type="journal article" date="2018" name="MBio">
        <title>Comparative Genomics Reveals the Core Gene Toolbox for the Fungus-Insect Symbiosis.</title>
        <authorList>
            <person name="Wang Y."/>
            <person name="Stata M."/>
            <person name="Wang W."/>
            <person name="Stajich J.E."/>
            <person name="White M.M."/>
            <person name="Moncalvo J.M."/>
        </authorList>
    </citation>
    <scope>NUCLEOTIDE SEQUENCE [LARGE SCALE GENOMIC DNA]</scope>
    <source>
        <strain evidence="11 12">AUS-126-30</strain>
    </source>
</reference>
<comment type="caution">
    <text evidence="11">The sequence shown here is derived from an EMBL/GenBank/DDBJ whole genome shotgun (WGS) entry which is preliminary data.</text>
</comment>
<evidence type="ECO:0000256" key="1">
    <source>
        <dbReference type="ARBA" id="ARBA00004604"/>
    </source>
</evidence>
<protein>
    <recommendedName>
        <fullName evidence="3">H/ACA ribonucleoprotein complex subunit NOP10</fullName>
    </recommendedName>
    <alternativeName>
        <fullName evidence="8">Nucleolar protein 10</fullName>
    </alternativeName>
    <alternativeName>
        <fullName evidence="9">Nucleolar protein family A member 3</fullName>
    </alternativeName>
    <alternativeName>
        <fullName evidence="10">snoRNP protein NOP10</fullName>
    </alternativeName>
</protein>
<dbReference type="GO" id="GO:0031118">
    <property type="term" value="P:rRNA pseudouridine synthesis"/>
    <property type="evidence" value="ECO:0007669"/>
    <property type="project" value="TreeGrafter"/>
</dbReference>
<dbReference type="EMBL" id="MBFU01000037">
    <property type="protein sequence ID" value="PWA03039.1"/>
    <property type="molecule type" value="Genomic_DNA"/>
</dbReference>
<evidence type="ECO:0000256" key="8">
    <source>
        <dbReference type="ARBA" id="ARBA00030185"/>
    </source>
</evidence>
<dbReference type="InterPro" id="IPR007264">
    <property type="entry name" value="H/ACA_rnp_Nop10"/>
</dbReference>
<comment type="similarity">
    <text evidence="2">Belongs to the NOP10 family.</text>
</comment>
<evidence type="ECO:0000256" key="4">
    <source>
        <dbReference type="ARBA" id="ARBA00022517"/>
    </source>
</evidence>
<keyword evidence="6" id="KW-0539">Nucleus</keyword>
<keyword evidence="4" id="KW-0690">Ribosome biogenesis</keyword>
<evidence type="ECO:0000313" key="12">
    <source>
        <dbReference type="Proteomes" id="UP000245591"/>
    </source>
</evidence>
<dbReference type="AlphaFoldDB" id="A0A2U1JDF9"/>
<dbReference type="FunFam" id="2.20.28.40:FF:000002">
    <property type="entry name" value="H/ACA ribonucleoprotein complex subunit 3"/>
    <property type="match status" value="1"/>
</dbReference>